<feature type="domain" description="CCHC-type" evidence="7">
    <location>
        <begin position="67"/>
        <end position="82"/>
    </location>
</feature>
<dbReference type="InterPro" id="IPR006384">
    <property type="entry name" value="HAD_hydro_PyrdxlP_Pase-like"/>
</dbReference>
<evidence type="ECO:0000256" key="1">
    <source>
        <dbReference type="ARBA" id="ARBA00001946"/>
    </source>
</evidence>
<dbReference type="Pfam" id="PF06888">
    <property type="entry name" value="Put_Phosphatase"/>
    <property type="match status" value="1"/>
</dbReference>
<protein>
    <submittedName>
        <fullName evidence="8">Inorganic pyrophosphatase 2</fullName>
    </submittedName>
</protein>
<feature type="compositionally biased region" description="Polar residues" evidence="6">
    <location>
        <begin position="91"/>
        <end position="101"/>
    </location>
</feature>
<evidence type="ECO:0000259" key="7">
    <source>
        <dbReference type="PROSITE" id="PS50158"/>
    </source>
</evidence>
<evidence type="ECO:0000256" key="4">
    <source>
        <dbReference type="ARBA" id="ARBA00022842"/>
    </source>
</evidence>
<dbReference type="AlphaFoldDB" id="A0AAQ3KNW4"/>
<evidence type="ECO:0000313" key="8">
    <source>
        <dbReference type="EMBL" id="WOL11077.1"/>
    </source>
</evidence>
<keyword evidence="5" id="KW-0862">Zinc</keyword>
<feature type="compositionally biased region" description="Low complexity" evidence="6">
    <location>
        <begin position="1"/>
        <end position="17"/>
    </location>
</feature>
<gene>
    <name evidence="8" type="ORF">Cni_G19838</name>
</gene>
<dbReference type="PANTHER" id="PTHR20889">
    <property type="entry name" value="PHOSPHATASE, ORPHAN 1, 2"/>
    <property type="match status" value="1"/>
</dbReference>
<evidence type="ECO:0000313" key="9">
    <source>
        <dbReference type="Proteomes" id="UP001327560"/>
    </source>
</evidence>
<sequence length="564" mass="63080">MVSIRSRSRSNSPRAMMSPPPVVCPPPAPPDPSLLSPSAGKQDDIWVGEEGFEVFQPISYENIPAICFACGPVGHFEASCKSSGGPPSIPNPASNSETIDPTNRSHVASGPINQGLGDLGEPACGPCMQIIAIQESHLDSQDAQLFIQSVGRNWSVRILLLLSPLLRFGMLSFIKLFPNGKSPSIDDFTVEFYKVYWASISSSFLEYLSFGFKILLNSGCSTSVMNDSWCFDISFSKMPTFINMDVNLDALYVNFLIHENAWNDDYGILCFPPYLWESIRKTEFICSSSMADAILVVFDFDKTIIDCDSDNWVVDELGLTDLFQRLLPTMPWNTLMDKMMAELHSRGRSVEEIADCLRQAPVIPRAAEAIKTAYALGCELRVVSDANSFFIETILKHHGLRECFTEINTNPSYVDEERRLRIFPHHDFFTCSHGCGLCPPNMCKGKVIDRIQASGFTKGKKQFIYLGDGQGDYCPSLRLSEGDYMMPRKNYPCWNLICSNPQLLKPKVHEWSNGEELEKILLQLIRRSITANGISANQFLAVDCQYRSVPVSDRGLPWLLDIPH</sequence>
<keyword evidence="4" id="KW-0460">Magnesium</keyword>
<keyword evidence="5" id="KW-0863">Zinc-finger</keyword>
<feature type="region of interest" description="Disordered" evidence="6">
    <location>
        <begin position="81"/>
        <end position="101"/>
    </location>
</feature>
<evidence type="ECO:0000256" key="3">
    <source>
        <dbReference type="ARBA" id="ARBA00022801"/>
    </source>
</evidence>
<keyword evidence="3" id="KW-0378">Hydrolase</keyword>
<dbReference type="EMBL" id="CP136895">
    <property type="protein sequence ID" value="WOL11077.1"/>
    <property type="molecule type" value="Genomic_DNA"/>
</dbReference>
<dbReference type="GO" id="GO:0008270">
    <property type="term" value="F:zinc ion binding"/>
    <property type="evidence" value="ECO:0007669"/>
    <property type="project" value="UniProtKB-KW"/>
</dbReference>
<dbReference type="Gene3D" id="3.40.50.1000">
    <property type="entry name" value="HAD superfamily/HAD-like"/>
    <property type="match status" value="1"/>
</dbReference>
<feature type="compositionally biased region" description="Pro residues" evidence="6">
    <location>
        <begin position="18"/>
        <end position="32"/>
    </location>
</feature>
<dbReference type="PROSITE" id="PS50158">
    <property type="entry name" value="ZF_CCHC"/>
    <property type="match status" value="1"/>
</dbReference>
<accession>A0AAQ3KNW4</accession>
<dbReference type="InterPro" id="IPR023214">
    <property type="entry name" value="HAD_sf"/>
</dbReference>
<dbReference type="NCBIfam" id="TIGR01488">
    <property type="entry name" value="HAD-SF-IB"/>
    <property type="match status" value="1"/>
</dbReference>
<dbReference type="InterPro" id="IPR036412">
    <property type="entry name" value="HAD-like_sf"/>
</dbReference>
<comment type="cofactor">
    <cofactor evidence="1">
        <name>Mg(2+)</name>
        <dbReference type="ChEBI" id="CHEBI:18420"/>
    </cofactor>
</comment>
<name>A0AAQ3KNW4_9LILI</name>
<dbReference type="NCBIfam" id="TIGR01489">
    <property type="entry name" value="DKMTPPase-SF"/>
    <property type="match status" value="1"/>
</dbReference>
<proteinExistence type="predicted"/>
<keyword evidence="2" id="KW-0479">Metal-binding</keyword>
<dbReference type="Proteomes" id="UP001327560">
    <property type="component" value="Chromosome 6"/>
</dbReference>
<evidence type="ECO:0000256" key="2">
    <source>
        <dbReference type="ARBA" id="ARBA00022723"/>
    </source>
</evidence>
<dbReference type="GO" id="GO:0003676">
    <property type="term" value="F:nucleic acid binding"/>
    <property type="evidence" value="ECO:0007669"/>
    <property type="project" value="InterPro"/>
</dbReference>
<dbReference type="InterPro" id="IPR001878">
    <property type="entry name" value="Znf_CCHC"/>
</dbReference>
<dbReference type="PANTHER" id="PTHR20889:SF12">
    <property type="entry name" value="LP01149P"/>
    <property type="match status" value="1"/>
</dbReference>
<evidence type="ECO:0000256" key="5">
    <source>
        <dbReference type="PROSITE-ProRule" id="PRU00047"/>
    </source>
</evidence>
<dbReference type="SUPFAM" id="SSF56784">
    <property type="entry name" value="HAD-like"/>
    <property type="match status" value="1"/>
</dbReference>
<evidence type="ECO:0000256" key="6">
    <source>
        <dbReference type="SAM" id="MobiDB-lite"/>
    </source>
</evidence>
<dbReference type="GO" id="GO:0016791">
    <property type="term" value="F:phosphatase activity"/>
    <property type="evidence" value="ECO:0007669"/>
    <property type="project" value="InterPro"/>
</dbReference>
<dbReference type="InterPro" id="IPR016965">
    <property type="entry name" value="Pase_PHOSPHO-typ"/>
</dbReference>
<keyword evidence="9" id="KW-1185">Reference proteome</keyword>
<feature type="region of interest" description="Disordered" evidence="6">
    <location>
        <begin position="1"/>
        <end position="41"/>
    </location>
</feature>
<organism evidence="8 9">
    <name type="scientific">Canna indica</name>
    <name type="common">Indian-shot</name>
    <dbReference type="NCBI Taxonomy" id="4628"/>
    <lineage>
        <taxon>Eukaryota</taxon>
        <taxon>Viridiplantae</taxon>
        <taxon>Streptophyta</taxon>
        <taxon>Embryophyta</taxon>
        <taxon>Tracheophyta</taxon>
        <taxon>Spermatophyta</taxon>
        <taxon>Magnoliopsida</taxon>
        <taxon>Liliopsida</taxon>
        <taxon>Zingiberales</taxon>
        <taxon>Cannaceae</taxon>
        <taxon>Canna</taxon>
    </lineage>
</organism>
<reference evidence="8 9" key="1">
    <citation type="submission" date="2023-10" db="EMBL/GenBank/DDBJ databases">
        <title>Chromosome-scale genome assembly provides insights into flower coloration mechanisms of Canna indica.</title>
        <authorList>
            <person name="Li C."/>
        </authorList>
    </citation>
    <scope>NUCLEOTIDE SEQUENCE [LARGE SCALE GENOMIC DNA]</scope>
    <source>
        <tissue evidence="8">Flower</tissue>
    </source>
</reference>